<evidence type="ECO:0000256" key="1">
    <source>
        <dbReference type="ARBA" id="ARBA00000898"/>
    </source>
</evidence>
<evidence type="ECO:0000313" key="12">
    <source>
        <dbReference type="EMBL" id="MEA9357764.1"/>
    </source>
</evidence>
<gene>
    <name evidence="12" type="ORF">SHI21_16150</name>
</gene>
<evidence type="ECO:0000256" key="7">
    <source>
        <dbReference type="ARBA" id="ARBA00022723"/>
    </source>
</evidence>
<dbReference type="PANTHER" id="PTHR21485">
    <property type="entry name" value="HAD SUPERFAMILY MEMBERS CMAS AND KDSC"/>
    <property type="match status" value="1"/>
</dbReference>
<evidence type="ECO:0000256" key="6">
    <source>
        <dbReference type="ARBA" id="ARBA00020092"/>
    </source>
</evidence>
<dbReference type="SFLD" id="SFLDS00003">
    <property type="entry name" value="Haloacid_Dehalogenase"/>
    <property type="match status" value="1"/>
</dbReference>
<dbReference type="InterPro" id="IPR050793">
    <property type="entry name" value="CMP-NeuNAc_synthase"/>
</dbReference>
<dbReference type="RefSeq" id="WP_323577914.1">
    <property type="nucleotide sequence ID" value="NZ_JAYGJQ010000002.1"/>
</dbReference>
<dbReference type="SFLD" id="SFLDG01138">
    <property type="entry name" value="C1.6.2:_Deoxy-d-mannose-octulo"/>
    <property type="match status" value="1"/>
</dbReference>
<dbReference type="EMBL" id="JAYGJQ010000002">
    <property type="protein sequence ID" value="MEA9357764.1"/>
    <property type="molecule type" value="Genomic_DNA"/>
</dbReference>
<evidence type="ECO:0000256" key="5">
    <source>
        <dbReference type="ARBA" id="ARBA00013066"/>
    </source>
</evidence>
<dbReference type="Pfam" id="PF08282">
    <property type="entry name" value="Hydrolase_3"/>
    <property type="match status" value="1"/>
</dbReference>
<name>A0ABU5VZM4_9BACT</name>
<comment type="catalytic activity">
    <reaction evidence="1">
        <text>3-deoxy-alpha-D-manno-2-octulosonate-8-phosphate + H2O = 3-deoxy-alpha-D-manno-oct-2-ulosonate + phosphate</text>
        <dbReference type="Rhea" id="RHEA:11500"/>
        <dbReference type="ChEBI" id="CHEBI:15377"/>
        <dbReference type="ChEBI" id="CHEBI:43474"/>
        <dbReference type="ChEBI" id="CHEBI:85985"/>
        <dbReference type="ChEBI" id="CHEBI:85986"/>
        <dbReference type="EC" id="3.1.3.45"/>
    </reaction>
</comment>
<dbReference type="GO" id="GO:0016787">
    <property type="term" value="F:hydrolase activity"/>
    <property type="evidence" value="ECO:0007669"/>
    <property type="project" value="UniProtKB-KW"/>
</dbReference>
<keyword evidence="13" id="KW-1185">Reference proteome</keyword>
<dbReference type="InterPro" id="IPR023214">
    <property type="entry name" value="HAD_sf"/>
</dbReference>
<protein>
    <recommendedName>
        <fullName evidence="6">3-deoxy-D-manno-octulosonate 8-phosphate phosphatase KdsC</fullName>
        <ecNumber evidence="5">3.1.3.45</ecNumber>
    </recommendedName>
    <alternativeName>
        <fullName evidence="11">KDO 8-P phosphatase</fullName>
    </alternativeName>
</protein>
<evidence type="ECO:0000256" key="11">
    <source>
        <dbReference type="ARBA" id="ARBA00031051"/>
    </source>
</evidence>
<dbReference type="PANTHER" id="PTHR21485:SF6">
    <property type="entry name" value="N-ACYLNEURAMINATE CYTIDYLYLTRANSFERASE-RELATED"/>
    <property type="match status" value="1"/>
</dbReference>
<dbReference type="InterPro" id="IPR010023">
    <property type="entry name" value="KdsC_fam"/>
</dbReference>
<dbReference type="Proteomes" id="UP001302274">
    <property type="component" value="Unassembled WGS sequence"/>
</dbReference>
<evidence type="ECO:0000256" key="2">
    <source>
        <dbReference type="ARBA" id="ARBA00001946"/>
    </source>
</evidence>
<evidence type="ECO:0000256" key="3">
    <source>
        <dbReference type="ARBA" id="ARBA00005893"/>
    </source>
</evidence>
<evidence type="ECO:0000256" key="10">
    <source>
        <dbReference type="ARBA" id="ARBA00022985"/>
    </source>
</evidence>
<reference evidence="12 13" key="1">
    <citation type="submission" date="2023-11" db="EMBL/GenBank/DDBJ databases">
        <title>A Novel Polar Bacteriovorax (B. antarcticus) Isolated from the Biocrust in Antarctica.</title>
        <authorList>
            <person name="Mun W."/>
            <person name="Choi S.Y."/>
            <person name="Mitchell R.J."/>
        </authorList>
    </citation>
    <scope>NUCLEOTIDE SEQUENCE [LARGE SCALE GENOMIC DNA]</scope>
    <source>
        <strain evidence="12 13">PP10</strain>
    </source>
</reference>
<sequence length="186" mass="20880">MAQALDEKKSLRVTAEKFKDKLSKIKVCIFDIDGILTDGKISWEGEDVGFNRTTHALDGHGLKMMMAAGLHVGVISGGDSKGVRKRFVENLKLNFAYFGNEDKRESYKKVLALGYTDEQVLYMADEFIDLPILRRVGFSATVPNASLEIQEAVDYITHREAGDACAREVIDILRYAQNIPLELMEF</sequence>
<comment type="subunit">
    <text evidence="4">Homotetramer.</text>
</comment>
<organism evidence="12 13">
    <name type="scientific">Bacteriovorax antarcticus</name>
    <dbReference type="NCBI Taxonomy" id="3088717"/>
    <lineage>
        <taxon>Bacteria</taxon>
        <taxon>Pseudomonadati</taxon>
        <taxon>Bdellovibrionota</taxon>
        <taxon>Bacteriovoracia</taxon>
        <taxon>Bacteriovoracales</taxon>
        <taxon>Bacteriovoracaceae</taxon>
        <taxon>Bacteriovorax</taxon>
    </lineage>
</organism>
<evidence type="ECO:0000256" key="9">
    <source>
        <dbReference type="ARBA" id="ARBA00022842"/>
    </source>
</evidence>
<dbReference type="InterPro" id="IPR036412">
    <property type="entry name" value="HAD-like_sf"/>
</dbReference>
<keyword evidence="8 12" id="KW-0378">Hydrolase</keyword>
<evidence type="ECO:0000256" key="4">
    <source>
        <dbReference type="ARBA" id="ARBA00011881"/>
    </source>
</evidence>
<accession>A0ABU5VZM4</accession>
<dbReference type="SUPFAM" id="SSF56784">
    <property type="entry name" value="HAD-like"/>
    <property type="match status" value="1"/>
</dbReference>
<dbReference type="EC" id="3.1.3.45" evidence="5"/>
<dbReference type="Gene3D" id="3.40.50.1000">
    <property type="entry name" value="HAD superfamily/HAD-like"/>
    <property type="match status" value="1"/>
</dbReference>
<comment type="cofactor">
    <cofactor evidence="2">
        <name>Mg(2+)</name>
        <dbReference type="ChEBI" id="CHEBI:18420"/>
    </cofactor>
</comment>
<keyword evidence="9" id="KW-0460">Magnesium</keyword>
<evidence type="ECO:0000313" key="13">
    <source>
        <dbReference type="Proteomes" id="UP001302274"/>
    </source>
</evidence>
<keyword evidence="7" id="KW-0479">Metal-binding</keyword>
<proteinExistence type="inferred from homology"/>
<evidence type="ECO:0000256" key="8">
    <source>
        <dbReference type="ARBA" id="ARBA00022801"/>
    </source>
</evidence>
<dbReference type="SFLD" id="SFLDG01136">
    <property type="entry name" value="C1.6:_Phosphoserine_Phosphatas"/>
    <property type="match status" value="1"/>
</dbReference>
<keyword evidence="10" id="KW-0448">Lipopolysaccharide biosynthesis</keyword>
<comment type="caution">
    <text evidence="12">The sequence shown here is derived from an EMBL/GenBank/DDBJ whole genome shotgun (WGS) entry which is preliminary data.</text>
</comment>
<comment type="similarity">
    <text evidence="3">Belongs to the KdsC family.</text>
</comment>